<protein>
    <submittedName>
        <fullName evidence="1">Uncharacterized protein</fullName>
    </submittedName>
</protein>
<accession>A0A0E9U876</accession>
<sequence>MGRIFLSTSHPELYTMVNHSYNTDDIYSTIC</sequence>
<dbReference type="AlphaFoldDB" id="A0A0E9U876"/>
<name>A0A0E9U876_ANGAN</name>
<reference evidence="1" key="2">
    <citation type="journal article" date="2015" name="Fish Shellfish Immunol.">
        <title>Early steps in the European eel (Anguilla anguilla)-Vibrio vulnificus interaction in the gills: Role of the RtxA13 toxin.</title>
        <authorList>
            <person name="Callol A."/>
            <person name="Pajuelo D."/>
            <person name="Ebbesson L."/>
            <person name="Teles M."/>
            <person name="MacKenzie S."/>
            <person name="Amaro C."/>
        </authorList>
    </citation>
    <scope>NUCLEOTIDE SEQUENCE</scope>
</reference>
<reference evidence="1" key="1">
    <citation type="submission" date="2014-11" db="EMBL/GenBank/DDBJ databases">
        <authorList>
            <person name="Amaro Gonzalez C."/>
        </authorList>
    </citation>
    <scope>NUCLEOTIDE SEQUENCE</scope>
</reference>
<proteinExistence type="predicted"/>
<organism evidence="1">
    <name type="scientific">Anguilla anguilla</name>
    <name type="common">European freshwater eel</name>
    <name type="synonym">Muraena anguilla</name>
    <dbReference type="NCBI Taxonomy" id="7936"/>
    <lineage>
        <taxon>Eukaryota</taxon>
        <taxon>Metazoa</taxon>
        <taxon>Chordata</taxon>
        <taxon>Craniata</taxon>
        <taxon>Vertebrata</taxon>
        <taxon>Euteleostomi</taxon>
        <taxon>Actinopterygii</taxon>
        <taxon>Neopterygii</taxon>
        <taxon>Teleostei</taxon>
        <taxon>Anguilliformes</taxon>
        <taxon>Anguillidae</taxon>
        <taxon>Anguilla</taxon>
    </lineage>
</organism>
<evidence type="ECO:0000313" key="1">
    <source>
        <dbReference type="EMBL" id="JAH62119.1"/>
    </source>
</evidence>
<dbReference type="EMBL" id="GBXM01046458">
    <property type="protein sequence ID" value="JAH62119.1"/>
    <property type="molecule type" value="Transcribed_RNA"/>
</dbReference>